<dbReference type="Proteomes" id="UP000251241">
    <property type="component" value="Unassembled WGS sequence"/>
</dbReference>
<organism evidence="1 2">
    <name type="scientific">Sphingobacterium multivorum</name>
    <dbReference type="NCBI Taxonomy" id="28454"/>
    <lineage>
        <taxon>Bacteria</taxon>
        <taxon>Pseudomonadati</taxon>
        <taxon>Bacteroidota</taxon>
        <taxon>Sphingobacteriia</taxon>
        <taxon>Sphingobacteriales</taxon>
        <taxon>Sphingobacteriaceae</taxon>
        <taxon>Sphingobacterium</taxon>
    </lineage>
</organism>
<dbReference type="SUPFAM" id="SSF82185">
    <property type="entry name" value="Histone H3 K4-specific methyltransferase SET7/9 N-terminal domain"/>
    <property type="match status" value="1"/>
</dbReference>
<protein>
    <submittedName>
        <fullName evidence="1">MORN repeat variant</fullName>
    </submittedName>
</protein>
<reference evidence="1 2" key="1">
    <citation type="submission" date="2018-06" db="EMBL/GenBank/DDBJ databases">
        <authorList>
            <consortium name="Pathogen Informatics"/>
            <person name="Doyle S."/>
        </authorList>
    </citation>
    <scope>NUCLEOTIDE SEQUENCE [LARGE SCALE GENOMIC DNA]</scope>
    <source>
        <strain evidence="1 2">NCTC11343</strain>
    </source>
</reference>
<dbReference type="AlphaFoldDB" id="A0A2X2JKG1"/>
<dbReference type="RefSeq" id="WP_070560926.1">
    <property type="nucleotide sequence ID" value="NZ_CP069793.1"/>
</dbReference>
<evidence type="ECO:0000313" key="2">
    <source>
        <dbReference type="Proteomes" id="UP000251241"/>
    </source>
</evidence>
<dbReference type="InterPro" id="IPR011652">
    <property type="entry name" value="MORN_2"/>
</dbReference>
<name>A0A2X2JKG1_SPHMU</name>
<dbReference type="Pfam" id="PF07661">
    <property type="entry name" value="MORN_2"/>
    <property type="match status" value="2"/>
</dbReference>
<dbReference type="EMBL" id="UAUU01000009">
    <property type="protein sequence ID" value="SPZ87895.1"/>
    <property type="molecule type" value="Genomic_DNA"/>
</dbReference>
<accession>A0A2X2JKG1</accession>
<dbReference type="Gene3D" id="2.20.110.10">
    <property type="entry name" value="Histone H3 K4-specific methyltransferase SET7/9 N-terminal domain"/>
    <property type="match status" value="1"/>
</dbReference>
<dbReference type="GeneID" id="97183058"/>
<sequence length="376" mass="43820">MIKKFIHILLLLSVCSFTNLYAQDEKPVFYEKLDQGLIRFYFDKYYYLVSKECEFKTIERVSKFDFAKQVFDGEFRDFAPNGARILIGSYKDGKKEGVFQAFHPNGVLKWEVNFQNNHPIGDWKYYYPDGKPLLTITYSEQGYFIKDYWDNRGKQEVINGEGNYEFSIPFEGFTEFGFDFYLRKGKVKSGRPQGNWNTYFYNVGQQPVYAMTQRFANGVLTMTYDDNGDLNNEDFMSLSILPYDYFIRAELFNGKSCSFDDYSNFYAFLTKRFNDNLNKTGLDITKQVNFSYLVEVKKTGMANLKSLKLTSDSGNESFDGILSRIARSIDFYFPTYKDNQPQDDLIRVSGGITQGNDGKIYTHSIKIERQIDNSSK</sequence>
<proteinExistence type="predicted"/>
<gene>
    <name evidence="1" type="ORF">NCTC11343_03175</name>
</gene>
<evidence type="ECO:0000313" key="1">
    <source>
        <dbReference type="EMBL" id="SPZ87895.1"/>
    </source>
</evidence>